<evidence type="ECO:0000259" key="10">
    <source>
        <dbReference type="Pfam" id="PF04413"/>
    </source>
</evidence>
<dbReference type="EMBL" id="JAVDBT010000004">
    <property type="protein sequence ID" value="MDQ2065784.1"/>
    <property type="molecule type" value="Genomic_DNA"/>
</dbReference>
<dbReference type="Proteomes" id="UP001239680">
    <property type="component" value="Unassembled WGS sequence"/>
</dbReference>
<feature type="compositionally biased region" description="Polar residues" evidence="9">
    <location>
        <begin position="289"/>
        <end position="303"/>
    </location>
</feature>
<evidence type="ECO:0000313" key="12">
    <source>
        <dbReference type="Proteomes" id="UP001239680"/>
    </source>
</evidence>
<keyword evidence="5 8" id="KW-0808">Transferase</keyword>
<keyword evidence="8" id="KW-0448">Lipopolysaccharide biosynthesis</keyword>
<dbReference type="Gene3D" id="3.40.50.11720">
    <property type="entry name" value="3-Deoxy-D-manno-octulosonic-acid transferase, N-terminal domain"/>
    <property type="match status" value="1"/>
</dbReference>
<gene>
    <name evidence="11" type="ORF">Q9295_05330</name>
</gene>
<evidence type="ECO:0000256" key="5">
    <source>
        <dbReference type="ARBA" id="ARBA00022679"/>
    </source>
</evidence>
<dbReference type="Pfam" id="PF04413">
    <property type="entry name" value="Glycos_transf_N"/>
    <property type="match status" value="1"/>
</dbReference>
<evidence type="ECO:0000256" key="6">
    <source>
        <dbReference type="ARBA" id="ARBA00031445"/>
    </source>
</evidence>
<dbReference type="InterPro" id="IPR007507">
    <property type="entry name" value="Glycos_transf_N"/>
</dbReference>
<comment type="subcellular location">
    <subcellularLocation>
        <location evidence="8">Cell membrane</location>
    </subcellularLocation>
</comment>
<dbReference type="RefSeq" id="WP_306679473.1">
    <property type="nucleotide sequence ID" value="NZ_JAVDBT010000004.1"/>
</dbReference>
<feature type="region of interest" description="Disordered" evidence="9">
    <location>
        <begin position="279"/>
        <end position="303"/>
    </location>
</feature>
<dbReference type="PANTHER" id="PTHR42755:SF1">
    <property type="entry name" value="3-DEOXY-D-MANNO-OCTULOSONIC ACID TRANSFERASE, MITOCHONDRIAL-RELATED"/>
    <property type="match status" value="1"/>
</dbReference>
<evidence type="ECO:0000256" key="9">
    <source>
        <dbReference type="SAM" id="MobiDB-lite"/>
    </source>
</evidence>
<comment type="function">
    <text evidence="1 8">Involved in lipopolysaccharide (LPS) biosynthesis. Catalyzes the transfer of 3-deoxy-D-manno-octulosonate (Kdo) residue(s) from CMP-Kdo to lipid IV(A), the tetraacyldisaccharide-1,4'-bisphosphate precursor of lipid A.</text>
</comment>
<accession>A0ABU0VVK3</accession>
<organism evidence="11 12">
    <name type="scientific">Pseudogemmobacter lacusdianii</name>
    <dbReference type="NCBI Taxonomy" id="3069608"/>
    <lineage>
        <taxon>Bacteria</taxon>
        <taxon>Pseudomonadati</taxon>
        <taxon>Pseudomonadota</taxon>
        <taxon>Alphaproteobacteria</taxon>
        <taxon>Rhodobacterales</taxon>
        <taxon>Paracoccaceae</taxon>
        <taxon>Pseudogemmobacter</taxon>
    </lineage>
</organism>
<evidence type="ECO:0000313" key="11">
    <source>
        <dbReference type="EMBL" id="MDQ2065784.1"/>
    </source>
</evidence>
<dbReference type="Gene3D" id="3.40.50.2000">
    <property type="entry name" value="Glycogen Phosphorylase B"/>
    <property type="match status" value="1"/>
</dbReference>
<evidence type="ECO:0000256" key="8">
    <source>
        <dbReference type="RuleBase" id="RU365103"/>
    </source>
</evidence>
<dbReference type="PANTHER" id="PTHR42755">
    <property type="entry name" value="3-DEOXY-MANNO-OCTULOSONATE CYTIDYLYLTRANSFERASE"/>
    <property type="match status" value="1"/>
</dbReference>
<proteinExistence type="inferred from homology"/>
<keyword evidence="12" id="KW-1185">Reference proteome</keyword>
<comment type="caution">
    <text evidence="11">The sequence shown here is derived from an EMBL/GenBank/DDBJ whole genome shotgun (WGS) entry which is preliminary data.</text>
</comment>
<protein>
    <recommendedName>
        <fullName evidence="4 8">3-deoxy-D-manno-octulosonic acid transferase</fullName>
        <shortName evidence="8">Kdo transferase</shortName>
        <ecNumber evidence="3 8">2.4.99.12</ecNumber>
    </recommendedName>
    <alternativeName>
        <fullName evidence="6 8">Lipid IV(A) 3-deoxy-D-manno-octulosonic acid transferase</fullName>
    </alternativeName>
</protein>
<name>A0ABU0VVK3_9RHOB</name>
<evidence type="ECO:0000256" key="2">
    <source>
        <dbReference type="ARBA" id="ARBA00004713"/>
    </source>
</evidence>
<comment type="similarity">
    <text evidence="8">Belongs to the glycosyltransferase group 1 family.</text>
</comment>
<keyword evidence="8" id="KW-0472">Membrane</keyword>
<evidence type="ECO:0000256" key="1">
    <source>
        <dbReference type="ARBA" id="ARBA00003394"/>
    </source>
</evidence>
<keyword evidence="8" id="KW-1003">Cell membrane</keyword>
<reference evidence="11 12" key="1">
    <citation type="submission" date="2023-08" db="EMBL/GenBank/DDBJ databases">
        <title>Characterization of two Paracoccaceae strains isolated from Phycosphere and proposal of Xinfangfangia lacusdiani sp. nov.</title>
        <authorList>
            <person name="Deng Y."/>
            <person name="Zhang Y.Q."/>
        </authorList>
    </citation>
    <scope>NUCLEOTIDE SEQUENCE [LARGE SCALE GENOMIC DNA]</scope>
    <source>
        <strain evidence="11 12">CPCC 101601</strain>
    </source>
</reference>
<feature type="domain" description="3-deoxy-D-manno-octulosonic-acid transferase N-terminal" evidence="10">
    <location>
        <begin position="39"/>
        <end position="214"/>
    </location>
</feature>
<sequence>MAAKGSGQLAFYLGLVRALPLIAPAVLRRRVKRGKEDPKRWREKLGEASVPRPEGRLIWLHAVGLGEVLALRGLIGALAAEAPDLSFLVTSTARSSGQVMGANLPPRTTHQFLPLDAPRYLRRFLAHWRPDLSIWAEQDLWPAAVVEADRAGIPLALVNARMNDRAFASRARAKSLYGNLFRRFRLIAAQDATTARNLTALGAKDPQVTGSLKAAAPALGVDPAALAAMTKALAGRPLWLLASSHPEDEAVALAAHRNHLKTQANALLVIVPRDPPRGPQIAETGGSLGLSTTLQSQTPKPSASTQVHIADAFGQLGLWYRLAPTALIGGSFSAIEGHNPWEAAALNTAILHGPHTANFSADYSSLDGAGAALAVSAESLPAALAADHSNMVAKARALSDAAKGSLAPLASDLLRLMK</sequence>
<dbReference type="EC" id="2.4.99.12" evidence="3 8"/>
<evidence type="ECO:0000256" key="4">
    <source>
        <dbReference type="ARBA" id="ARBA00019077"/>
    </source>
</evidence>
<dbReference type="InterPro" id="IPR038107">
    <property type="entry name" value="Glycos_transf_N_sf"/>
</dbReference>
<evidence type="ECO:0000256" key="3">
    <source>
        <dbReference type="ARBA" id="ARBA00012621"/>
    </source>
</evidence>
<comment type="pathway">
    <text evidence="2 8">Bacterial outer membrane biogenesis; LPS core biosynthesis.</text>
</comment>
<evidence type="ECO:0000256" key="7">
    <source>
        <dbReference type="ARBA" id="ARBA00049183"/>
    </source>
</evidence>
<comment type="catalytic activity">
    <reaction evidence="7 8">
        <text>lipid IVA (E. coli) + CMP-3-deoxy-beta-D-manno-octulosonate = alpha-Kdo-(2-&gt;6)-lipid IVA (E. coli) + CMP + H(+)</text>
        <dbReference type="Rhea" id="RHEA:28066"/>
        <dbReference type="ChEBI" id="CHEBI:15378"/>
        <dbReference type="ChEBI" id="CHEBI:58603"/>
        <dbReference type="ChEBI" id="CHEBI:60364"/>
        <dbReference type="ChEBI" id="CHEBI:60377"/>
        <dbReference type="ChEBI" id="CHEBI:85987"/>
        <dbReference type="EC" id="2.4.99.12"/>
    </reaction>
</comment>
<dbReference type="InterPro" id="IPR039901">
    <property type="entry name" value="Kdotransferase"/>
</dbReference>